<proteinExistence type="predicted"/>
<dbReference type="InterPro" id="IPR011006">
    <property type="entry name" value="CheY-like_superfamily"/>
</dbReference>
<dbReference type="SUPFAM" id="SSF52172">
    <property type="entry name" value="CheY-like"/>
    <property type="match status" value="1"/>
</dbReference>
<accession>A0ABP7S084</accession>
<dbReference type="Proteomes" id="UP001501310">
    <property type="component" value="Unassembled WGS sequence"/>
</dbReference>
<feature type="domain" description="Response regulatory" evidence="2">
    <location>
        <begin position="12"/>
        <end position="132"/>
    </location>
</feature>
<comment type="caution">
    <text evidence="3">The sequence shown here is derived from an EMBL/GenBank/DDBJ whole genome shotgun (WGS) entry which is preliminary data.</text>
</comment>
<organism evidence="3 4">
    <name type="scientific">Sphingomonas humi</name>
    <dbReference type="NCBI Taxonomy" id="335630"/>
    <lineage>
        <taxon>Bacteria</taxon>
        <taxon>Pseudomonadati</taxon>
        <taxon>Pseudomonadota</taxon>
        <taxon>Alphaproteobacteria</taxon>
        <taxon>Sphingomonadales</taxon>
        <taxon>Sphingomonadaceae</taxon>
        <taxon>Sphingomonas</taxon>
    </lineage>
</organism>
<evidence type="ECO:0000313" key="3">
    <source>
        <dbReference type="EMBL" id="GAA4004771.1"/>
    </source>
</evidence>
<evidence type="ECO:0000259" key="2">
    <source>
        <dbReference type="PROSITE" id="PS50110"/>
    </source>
</evidence>
<keyword evidence="1" id="KW-0597">Phosphoprotein</keyword>
<name>A0ABP7S084_9SPHN</name>
<dbReference type="Gene3D" id="3.40.50.2300">
    <property type="match status" value="1"/>
</dbReference>
<evidence type="ECO:0000313" key="4">
    <source>
        <dbReference type="Proteomes" id="UP001501310"/>
    </source>
</evidence>
<dbReference type="RefSeq" id="WP_344709724.1">
    <property type="nucleotide sequence ID" value="NZ_BAAAZD010000002.1"/>
</dbReference>
<gene>
    <name evidence="3" type="ORF">GCM10022211_16040</name>
</gene>
<dbReference type="Pfam" id="PF00072">
    <property type="entry name" value="Response_reg"/>
    <property type="match status" value="1"/>
</dbReference>
<dbReference type="PROSITE" id="PS50110">
    <property type="entry name" value="RESPONSE_REGULATORY"/>
    <property type="match status" value="1"/>
</dbReference>
<keyword evidence="4" id="KW-1185">Reference proteome</keyword>
<protein>
    <recommendedName>
        <fullName evidence="2">Response regulatory domain-containing protein</fullName>
    </recommendedName>
</protein>
<evidence type="ECO:0000256" key="1">
    <source>
        <dbReference type="PROSITE-ProRule" id="PRU00169"/>
    </source>
</evidence>
<feature type="modified residue" description="4-aspartylphosphate" evidence="1">
    <location>
        <position position="73"/>
    </location>
</feature>
<dbReference type="InterPro" id="IPR001789">
    <property type="entry name" value="Sig_transdc_resp-reg_receiver"/>
</dbReference>
<dbReference type="EMBL" id="BAAAZD010000002">
    <property type="protein sequence ID" value="GAA4004771.1"/>
    <property type="molecule type" value="Genomic_DNA"/>
</dbReference>
<dbReference type="SMART" id="SM00448">
    <property type="entry name" value="REC"/>
    <property type="match status" value="1"/>
</dbReference>
<sequence>MLFGKQVRHVKRILIVEDEPLVAFDNELMVEAAGYTVVATVDSVRDALTMLSRHHEACDPADKECGIDLILTDIGLTGNRSGVDLAREAGKIGIPVLFATAAPPAGAEQLAIGVLLKPYNDRTLKAALKVVEKRLAGKARIKAPDGMILYDEPPLAA</sequence>
<reference evidence="4" key="1">
    <citation type="journal article" date="2019" name="Int. J. Syst. Evol. Microbiol.">
        <title>The Global Catalogue of Microorganisms (GCM) 10K type strain sequencing project: providing services to taxonomists for standard genome sequencing and annotation.</title>
        <authorList>
            <consortium name="The Broad Institute Genomics Platform"/>
            <consortium name="The Broad Institute Genome Sequencing Center for Infectious Disease"/>
            <person name="Wu L."/>
            <person name="Ma J."/>
        </authorList>
    </citation>
    <scope>NUCLEOTIDE SEQUENCE [LARGE SCALE GENOMIC DNA]</scope>
    <source>
        <strain evidence="4">JCM 16603</strain>
    </source>
</reference>